<comment type="caution">
    <text evidence="1">The sequence shown here is derived from an EMBL/GenBank/DDBJ whole genome shotgun (WGS) entry which is preliminary data.</text>
</comment>
<keyword evidence="2" id="KW-1185">Reference proteome</keyword>
<dbReference type="OrthoDB" id="2436307at2759"/>
<accession>A0A9N9HU13</accession>
<dbReference type="AlphaFoldDB" id="A0A9N9HU13"/>
<organism evidence="1 2">
    <name type="scientific">Funneliformis caledonium</name>
    <dbReference type="NCBI Taxonomy" id="1117310"/>
    <lineage>
        <taxon>Eukaryota</taxon>
        <taxon>Fungi</taxon>
        <taxon>Fungi incertae sedis</taxon>
        <taxon>Mucoromycota</taxon>
        <taxon>Glomeromycotina</taxon>
        <taxon>Glomeromycetes</taxon>
        <taxon>Glomerales</taxon>
        <taxon>Glomeraceae</taxon>
        <taxon>Funneliformis</taxon>
    </lineage>
</organism>
<name>A0A9N9HU13_9GLOM</name>
<evidence type="ECO:0000313" key="1">
    <source>
        <dbReference type="EMBL" id="CAG8705313.1"/>
    </source>
</evidence>
<proteinExistence type="predicted"/>
<dbReference type="Proteomes" id="UP000789570">
    <property type="component" value="Unassembled WGS sequence"/>
</dbReference>
<sequence>FIAIDERNNEVVSEAQTISQKRQVPHQYRILRSSVSMRSFSPRSFAKRSSTVNELSAPVLKMASKKVGKKSLSISNSAADNREIVVEHREPHTVNLYEFLSLQSFDEIKRAGYIEEFEEILTTCIAIAYLEVVLFEKFKDECEMCHEKACKCFKENGWR</sequence>
<gene>
    <name evidence="1" type="ORF">FCALED_LOCUS13676</name>
</gene>
<dbReference type="EMBL" id="CAJVPQ010008286">
    <property type="protein sequence ID" value="CAG8705313.1"/>
    <property type="molecule type" value="Genomic_DNA"/>
</dbReference>
<feature type="non-terminal residue" evidence="1">
    <location>
        <position position="159"/>
    </location>
</feature>
<evidence type="ECO:0000313" key="2">
    <source>
        <dbReference type="Proteomes" id="UP000789570"/>
    </source>
</evidence>
<reference evidence="1" key="1">
    <citation type="submission" date="2021-06" db="EMBL/GenBank/DDBJ databases">
        <authorList>
            <person name="Kallberg Y."/>
            <person name="Tangrot J."/>
            <person name="Rosling A."/>
        </authorList>
    </citation>
    <scope>NUCLEOTIDE SEQUENCE</scope>
    <source>
        <strain evidence="1">UK204</strain>
    </source>
</reference>
<protein>
    <submittedName>
        <fullName evidence="1">13381_t:CDS:1</fullName>
    </submittedName>
</protein>